<dbReference type="AlphaFoldDB" id="A0A8J5QE19"/>
<feature type="region of interest" description="Disordered" evidence="4">
    <location>
        <begin position="417"/>
        <end position="478"/>
    </location>
</feature>
<organism evidence="6 7">
    <name type="scientific">[Candida] subhashii</name>
    <dbReference type="NCBI Taxonomy" id="561895"/>
    <lineage>
        <taxon>Eukaryota</taxon>
        <taxon>Fungi</taxon>
        <taxon>Dikarya</taxon>
        <taxon>Ascomycota</taxon>
        <taxon>Saccharomycotina</taxon>
        <taxon>Pichiomycetes</taxon>
        <taxon>Debaryomycetaceae</taxon>
        <taxon>Spathaspora</taxon>
    </lineage>
</organism>
<keyword evidence="7" id="KW-1185">Reference proteome</keyword>
<evidence type="ECO:0000256" key="2">
    <source>
        <dbReference type="ARBA" id="ARBA00022729"/>
    </source>
</evidence>
<feature type="compositionally biased region" description="Gly residues" evidence="4">
    <location>
        <begin position="425"/>
        <end position="442"/>
    </location>
</feature>
<evidence type="ECO:0008006" key="8">
    <source>
        <dbReference type="Google" id="ProtNLM"/>
    </source>
</evidence>
<evidence type="ECO:0000256" key="5">
    <source>
        <dbReference type="SAM" id="SignalP"/>
    </source>
</evidence>
<evidence type="ECO:0000256" key="1">
    <source>
        <dbReference type="ARBA" id="ARBA00004196"/>
    </source>
</evidence>
<dbReference type="GO" id="GO:0009277">
    <property type="term" value="C:fungal-type cell wall"/>
    <property type="evidence" value="ECO:0007669"/>
    <property type="project" value="TreeGrafter"/>
</dbReference>
<dbReference type="GO" id="GO:0005886">
    <property type="term" value="C:plasma membrane"/>
    <property type="evidence" value="ECO:0007669"/>
    <property type="project" value="TreeGrafter"/>
</dbReference>
<accession>A0A8J5QE19</accession>
<dbReference type="PANTHER" id="PTHR31018:SF3">
    <property type="entry name" value="RECEPTOR PROTEIN-TYROSINE KINASE"/>
    <property type="match status" value="1"/>
</dbReference>
<feature type="compositionally biased region" description="Pro residues" evidence="4">
    <location>
        <begin position="44"/>
        <end position="57"/>
    </location>
</feature>
<keyword evidence="3" id="KW-0325">Glycoprotein</keyword>
<proteinExistence type="predicted"/>
<sequence>MKPITLILSIIYASAVVIAEEALSHQQHVVSQENLVQVNVTTPAPVPPESPPSPLPSKEPKVEPYPDSNVPSRPDVTGVEIPFHCKQDEFVIHSKKDLDSIIDCEVIVGDIKISEYNYPIITFPQLFKLVGNLIIKKSPELVRIELPVLETITSSFIVNELTSLALISSPNLKSLRVLDWTILPILSNVHFNNEIEGLESITLSDTSLTGFSGFVADTLETLDINNNRFLDNIECNVRVVRGKLHIASNANDVKVSLPHLRQVNKLSINSVETLTLDELENVQSSLSLSNNYFQQLRFPKLSEIGGTLSLLKNENVNHLEFPVLNEIGGGLMFINNTKIERINFFPKLTIIGGALELIGSIKEIHFKQLKLVKGSAIVKSSSYVFDCSVWAKSEILFVVRGGKIECTNANNEVITSKTRKDGGEVRSGGSGSNGGSSSGGNGKSHTQGGTLDDLREQSGHHHNQTTSNPEFEPESSGGHKSLAITLSTILITIFITSTL</sequence>
<dbReference type="GO" id="GO:0031505">
    <property type="term" value="P:fungal-type cell wall organization"/>
    <property type="evidence" value="ECO:0007669"/>
    <property type="project" value="TreeGrafter"/>
</dbReference>
<name>A0A8J5QE19_9ASCO</name>
<evidence type="ECO:0000256" key="4">
    <source>
        <dbReference type="SAM" id="MobiDB-lite"/>
    </source>
</evidence>
<evidence type="ECO:0000313" key="7">
    <source>
        <dbReference type="Proteomes" id="UP000694255"/>
    </source>
</evidence>
<gene>
    <name evidence="6" type="ORF">J8A68_005786</name>
</gene>
<keyword evidence="2 5" id="KW-0732">Signal</keyword>
<dbReference type="GO" id="GO:0009986">
    <property type="term" value="C:cell surface"/>
    <property type="evidence" value="ECO:0007669"/>
    <property type="project" value="TreeGrafter"/>
</dbReference>
<feature type="region of interest" description="Disordered" evidence="4">
    <location>
        <begin position="41"/>
        <end position="71"/>
    </location>
</feature>
<feature type="signal peptide" evidence="5">
    <location>
        <begin position="1"/>
        <end position="19"/>
    </location>
</feature>
<feature type="chain" id="PRO_5035275968" description="Sporulation-specific protein 22" evidence="5">
    <location>
        <begin position="20"/>
        <end position="499"/>
    </location>
</feature>
<evidence type="ECO:0000256" key="3">
    <source>
        <dbReference type="ARBA" id="ARBA00023180"/>
    </source>
</evidence>
<dbReference type="RefSeq" id="XP_049260902.1">
    <property type="nucleotide sequence ID" value="XM_049409889.1"/>
</dbReference>
<comment type="subcellular location">
    <subcellularLocation>
        <location evidence="1">Cell envelope</location>
    </subcellularLocation>
</comment>
<comment type="caution">
    <text evidence="6">The sequence shown here is derived from an EMBL/GenBank/DDBJ whole genome shotgun (WGS) entry which is preliminary data.</text>
</comment>
<reference evidence="6 7" key="1">
    <citation type="journal article" date="2021" name="DNA Res.">
        <title>Genome analysis of Candida subhashii reveals its hybrid nature and dual mitochondrial genome conformations.</title>
        <authorList>
            <person name="Mixao V."/>
            <person name="Hegedusova E."/>
            <person name="Saus E."/>
            <person name="Pryszcz L.P."/>
            <person name="Cillingova A."/>
            <person name="Nosek J."/>
            <person name="Gabaldon T."/>
        </authorList>
    </citation>
    <scope>NUCLEOTIDE SEQUENCE [LARGE SCALE GENOMIC DNA]</scope>
    <source>
        <strain evidence="6 7">CBS 10753</strain>
    </source>
</reference>
<dbReference type="Proteomes" id="UP000694255">
    <property type="component" value="Unassembled WGS sequence"/>
</dbReference>
<dbReference type="PANTHER" id="PTHR31018">
    <property type="entry name" value="SPORULATION-SPECIFIC PROTEIN-RELATED"/>
    <property type="match status" value="1"/>
</dbReference>
<dbReference type="OrthoDB" id="536881at2759"/>
<dbReference type="EMBL" id="JAGSYN010000275">
    <property type="protein sequence ID" value="KAG7660669.1"/>
    <property type="molecule type" value="Genomic_DNA"/>
</dbReference>
<evidence type="ECO:0000313" key="6">
    <source>
        <dbReference type="EMBL" id="KAG7660669.1"/>
    </source>
</evidence>
<protein>
    <recommendedName>
        <fullName evidence="8">Sporulation-specific protein 22</fullName>
    </recommendedName>
</protein>
<dbReference type="GeneID" id="73472586"/>
<dbReference type="InterPro" id="IPR051648">
    <property type="entry name" value="CWI-Assembly_Regulator"/>
</dbReference>